<dbReference type="InterPro" id="IPR000627">
    <property type="entry name" value="Intradiol_dOase_C"/>
</dbReference>
<evidence type="ECO:0000256" key="2">
    <source>
        <dbReference type="SAM" id="Phobius"/>
    </source>
</evidence>
<reference evidence="4 5" key="1">
    <citation type="submission" date="2020-01" db="EMBL/GenBank/DDBJ databases">
        <authorList>
            <person name="Gupta K D."/>
        </authorList>
    </citation>
    <scope>NUCLEOTIDE SEQUENCE [LARGE SCALE GENOMIC DNA]</scope>
</reference>
<feature type="region of interest" description="Disordered" evidence="1">
    <location>
        <begin position="334"/>
        <end position="353"/>
    </location>
</feature>
<evidence type="ECO:0000313" key="4">
    <source>
        <dbReference type="EMBL" id="CAA7263063.1"/>
    </source>
</evidence>
<keyword evidence="2" id="KW-0472">Membrane</keyword>
<dbReference type="GO" id="GO:0008199">
    <property type="term" value="F:ferric iron binding"/>
    <property type="evidence" value="ECO:0007669"/>
    <property type="project" value="InterPro"/>
</dbReference>
<dbReference type="Gene3D" id="2.60.130.10">
    <property type="entry name" value="Aromatic compound dioxygenase"/>
    <property type="match status" value="1"/>
</dbReference>
<dbReference type="AlphaFoldDB" id="A0A8S0WIG5"/>
<evidence type="ECO:0000313" key="5">
    <source>
        <dbReference type="Proteomes" id="UP000467700"/>
    </source>
</evidence>
<dbReference type="CDD" id="cd03457">
    <property type="entry name" value="intradiol_dioxygenase_like"/>
    <property type="match status" value="1"/>
</dbReference>
<keyword evidence="5" id="KW-1185">Reference proteome</keyword>
<comment type="caution">
    <text evidence="4">The sequence shown here is derived from an EMBL/GenBank/DDBJ whole genome shotgun (WGS) entry which is preliminary data.</text>
</comment>
<dbReference type="OrthoDB" id="121380at2759"/>
<dbReference type="PANTHER" id="PTHR34315">
    <property type="match status" value="1"/>
</dbReference>
<evidence type="ECO:0000256" key="1">
    <source>
        <dbReference type="SAM" id="MobiDB-lite"/>
    </source>
</evidence>
<name>A0A8S0WIG5_CYCAE</name>
<dbReference type="Pfam" id="PF00775">
    <property type="entry name" value="Dioxygenase_C"/>
    <property type="match status" value="1"/>
</dbReference>
<feature type="domain" description="Intradiol ring-cleavage dioxygenases" evidence="3">
    <location>
        <begin position="124"/>
        <end position="280"/>
    </location>
</feature>
<accession>A0A8S0WIG5</accession>
<dbReference type="InterPro" id="IPR015889">
    <property type="entry name" value="Intradiol_dOase_core"/>
</dbReference>
<proteinExistence type="predicted"/>
<dbReference type="EMBL" id="CACVBS010000038">
    <property type="protein sequence ID" value="CAA7263063.1"/>
    <property type="molecule type" value="Genomic_DNA"/>
</dbReference>
<dbReference type="PANTHER" id="PTHR34315:SF1">
    <property type="entry name" value="INTRADIOL RING-CLEAVAGE DIOXYGENASES DOMAIN-CONTAINING PROTEIN-RELATED"/>
    <property type="match status" value="1"/>
</dbReference>
<feature type="transmembrane region" description="Helical" evidence="2">
    <location>
        <begin position="360"/>
        <end position="383"/>
    </location>
</feature>
<gene>
    <name evidence="4" type="ORF">AAE3_LOCUS5430</name>
</gene>
<dbReference type="SUPFAM" id="SSF49482">
    <property type="entry name" value="Aromatic compound dioxygenase"/>
    <property type="match status" value="1"/>
</dbReference>
<organism evidence="4 5">
    <name type="scientific">Cyclocybe aegerita</name>
    <name type="common">Black poplar mushroom</name>
    <name type="synonym">Agrocybe aegerita</name>
    <dbReference type="NCBI Taxonomy" id="1973307"/>
    <lineage>
        <taxon>Eukaryota</taxon>
        <taxon>Fungi</taxon>
        <taxon>Dikarya</taxon>
        <taxon>Basidiomycota</taxon>
        <taxon>Agaricomycotina</taxon>
        <taxon>Agaricomycetes</taxon>
        <taxon>Agaricomycetidae</taxon>
        <taxon>Agaricales</taxon>
        <taxon>Agaricineae</taxon>
        <taxon>Bolbitiaceae</taxon>
        <taxon>Cyclocybe</taxon>
    </lineage>
</organism>
<keyword evidence="2" id="KW-1133">Transmembrane helix</keyword>
<dbReference type="Proteomes" id="UP000467700">
    <property type="component" value="Unassembled WGS sequence"/>
</dbReference>
<sequence>MGPFPPQFPRPSFIDVMNARGRPRREDHVLQLAALSILASAHPGEEHEDVEEAEVVARENAMHARNLKARNCASAIADFELRRRNARLPFAKRQAASTSTSSAAAPYYTSIQNTTCVTAPEVTEGPYYINNEFIRTDLRENQAGVKLILDIGVIDTTTCEPFSNAFVELWQANATGAYGGYVGRQGAPTNINIDTFLRGGYFTNDQGIVEITSIYPGYYTGRTAHIHTMVHRNVETNPNGTVISQSGTLTHIGQFFFEESWNDEVYAQSPYTSSTQTRLRNSADRILAQSGGVAFLNLQRLGSTTNDGFLAYITVAVDGSQSYNINNANALRGTLTSSPTGNAGPISTSTSGTSTGGASAIVGSISVVSLGALMGSLAFFVALQL</sequence>
<protein>
    <recommendedName>
        <fullName evidence="3">Intradiol ring-cleavage dioxygenases domain-containing protein</fullName>
    </recommendedName>
</protein>
<evidence type="ECO:0000259" key="3">
    <source>
        <dbReference type="Pfam" id="PF00775"/>
    </source>
</evidence>
<dbReference type="GO" id="GO:0016702">
    <property type="term" value="F:oxidoreductase activity, acting on single donors with incorporation of molecular oxygen, incorporation of two atoms of oxygen"/>
    <property type="evidence" value="ECO:0007669"/>
    <property type="project" value="InterPro"/>
</dbReference>
<keyword evidence="2" id="KW-0812">Transmembrane</keyword>